<dbReference type="PANTHER" id="PTHR31278:SF2">
    <property type="entry name" value="SMALL RIBOSOMAL SUBUNIT PROTEIN MS37"/>
    <property type="match status" value="1"/>
</dbReference>
<evidence type="ECO:0000259" key="2">
    <source>
        <dbReference type="Pfam" id="PF06747"/>
    </source>
</evidence>
<evidence type="ECO:0000256" key="1">
    <source>
        <dbReference type="ARBA" id="ARBA00023157"/>
    </source>
</evidence>
<sequence length="194" mass="21136">MQLGCTAGLQRSGTEAGCRWRDTAGLQVGSTEAGCRWRGTAGLQESGTEAGCKWQDTAGLQTGSTETGCRWQGTAGLQAGSTEAGCRWQCCGGGICRWGAWQGCRWGALTEIFLLKYLFLPEATCTTEMSLLMACWKQNEFNDAACAKEIQTFYDCVAKADERLKQESLGQMGTLSPKTVNKLLRRFPNITDNF</sequence>
<accession>A0A8C0GE82</accession>
<keyword evidence="1" id="KW-1015">Disulfide bond</keyword>
<proteinExistence type="predicted"/>
<dbReference type="SUPFAM" id="SSF47072">
    <property type="entry name" value="Cysteine alpha-hairpin motif"/>
    <property type="match status" value="1"/>
</dbReference>
<dbReference type="PROSITE" id="PS51808">
    <property type="entry name" value="CHCH"/>
    <property type="match status" value="1"/>
</dbReference>
<keyword evidence="4" id="KW-1185">Reference proteome</keyword>
<dbReference type="PANTHER" id="PTHR31278">
    <property type="entry name" value="CHCHD1"/>
    <property type="match status" value="1"/>
</dbReference>
<dbReference type="InterPro" id="IPR009069">
    <property type="entry name" value="Cys_alpha_HP_mot_SF"/>
</dbReference>
<feature type="domain" description="CHCH" evidence="2">
    <location>
        <begin position="125"/>
        <end position="158"/>
    </location>
</feature>
<dbReference type="GO" id="GO:0032543">
    <property type="term" value="P:mitochondrial translation"/>
    <property type="evidence" value="ECO:0007669"/>
    <property type="project" value="InterPro"/>
</dbReference>
<dbReference type="Proteomes" id="UP000694404">
    <property type="component" value="Unplaced"/>
</dbReference>
<dbReference type="GO" id="GO:0005761">
    <property type="term" value="C:mitochondrial ribosome"/>
    <property type="evidence" value="ECO:0007669"/>
    <property type="project" value="InterPro"/>
</dbReference>
<dbReference type="Pfam" id="PF06747">
    <property type="entry name" value="CHCH"/>
    <property type="match status" value="1"/>
</dbReference>
<protein>
    <submittedName>
        <fullName evidence="3">Coiled-coil-helix-coiled-coil-helix domain containing 1</fullName>
    </submittedName>
</protein>
<organism evidence="3 4">
    <name type="scientific">Chelonoidis abingdonii</name>
    <name type="common">Abingdon island giant tortoise</name>
    <name type="synonym">Testudo abingdonii</name>
    <dbReference type="NCBI Taxonomy" id="106734"/>
    <lineage>
        <taxon>Eukaryota</taxon>
        <taxon>Metazoa</taxon>
        <taxon>Chordata</taxon>
        <taxon>Craniata</taxon>
        <taxon>Vertebrata</taxon>
        <taxon>Euteleostomi</taxon>
        <taxon>Archelosauria</taxon>
        <taxon>Testudinata</taxon>
        <taxon>Testudines</taxon>
        <taxon>Cryptodira</taxon>
        <taxon>Durocryptodira</taxon>
        <taxon>Testudinoidea</taxon>
        <taxon>Testudinidae</taxon>
        <taxon>Chelonoidis</taxon>
    </lineage>
</organism>
<dbReference type="Ensembl" id="ENSCABT00000008245.1">
    <property type="protein sequence ID" value="ENSCABP00000007540.1"/>
    <property type="gene ID" value="ENSCABG00000005699.1"/>
</dbReference>
<dbReference type="GeneTree" id="ENSGT00390000007683"/>
<name>A0A8C0GE82_CHEAB</name>
<reference evidence="3" key="2">
    <citation type="submission" date="2025-09" db="UniProtKB">
        <authorList>
            <consortium name="Ensembl"/>
        </authorList>
    </citation>
    <scope>IDENTIFICATION</scope>
</reference>
<evidence type="ECO:0000313" key="4">
    <source>
        <dbReference type="Proteomes" id="UP000694404"/>
    </source>
</evidence>
<gene>
    <name evidence="3" type="primary">CHCHD1</name>
</gene>
<dbReference type="GO" id="GO:0005654">
    <property type="term" value="C:nucleoplasm"/>
    <property type="evidence" value="ECO:0007669"/>
    <property type="project" value="TreeGrafter"/>
</dbReference>
<dbReference type="GO" id="GO:0003723">
    <property type="term" value="F:RNA binding"/>
    <property type="evidence" value="ECO:0007669"/>
    <property type="project" value="TreeGrafter"/>
</dbReference>
<dbReference type="InterPro" id="IPR033620">
    <property type="entry name" value="Ribosomal_mS37_met"/>
</dbReference>
<evidence type="ECO:0000313" key="3">
    <source>
        <dbReference type="Ensembl" id="ENSCABP00000007540.1"/>
    </source>
</evidence>
<dbReference type="AlphaFoldDB" id="A0A8C0GE82"/>
<dbReference type="InterPro" id="IPR010625">
    <property type="entry name" value="CHCH"/>
</dbReference>
<reference evidence="3" key="1">
    <citation type="submission" date="2025-08" db="UniProtKB">
        <authorList>
            <consortium name="Ensembl"/>
        </authorList>
    </citation>
    <scope>IDENTIFICATION</scope>
</reference>